<feature type="compositionally biased region" description="Basic and acidic residues" evidence="2">
    <location>
        <begin position="198"/>
        <end position="224"/>
    </location>
</feature>
<dbReference type="STRING" id="137246.A0A401RGV2"/>
<feature type="transmembrane region" description="Helical" evidence="3">
    <location>
        <begin position="102"/>
        <end position="120"/>
    </location>
</feature>
<keyword evidence="3" id="KW-0812">Transmembrane</keyword>
<dbReference type="Gene3D" id="1.20.1250.20">
    <property type="entry name" value="MFS general substrate transporter like domains"/>
    <property type="match status" value="1"/>
</dbReference>
<dbReference type="InterPro" id="IPR036259">
    <property type="entry name" value="MFS_trans_sf"/>
</dbReference>
<dbReference type="OrthoDB" id="330047at2759"/>
<dbReference type="PANTHER" id="PTHR20765">
    <property type="entry name" value="SOLUTE CARRIER FAMILY 43 MEMBER 3-RELATED"/>
    <property type="match status" value="1"/>
</dbReference>
<organism evidence="4 5">
    <name type="scientific">Chiloscyllium punctatum</name>
    <name type="common">Brownbanded bambooshark</name>
    <name type="synonym">Hemiscyllium punctatum</name>
    <dbReference type="NCBI Taxonomy" id="137246"/>
    <lineage>
        <taxon>Eukaryota</taxon>
        <taxon>Metazoa</taxon>
        <taxon>Chordata</taxon>
        <taxon>Craniata</taxon>
        <taxon>Vertebrata</taxon>
        <taxon>Chondrichthyes</taxon>
        <taxon>Elasmobranchii</taxon>
        <taxon>Galeomorphii</taxon>
        <taxon>Galeoidea</taxon>
        <taxon>Orectolobiformes</taxon>
        <taxon>Hemiscylliidae</taxon>
        <taxon>Chiloscyllium</taxon>
    </lineage>
</organism>
<feature type="region of interest" description="Disordered" evidence="2">
    <location>
        <begin position="195"/>
        <end position="248"/>
    </location>
</feature>
<keyword evidence="3" id="KW-1133">Transmembrane helix</keyword>
<dbReference type="PANTHER" id="PTHR20765:SF1">
    <property type="entry name" value="EQUILIBRATIVE NUCLEOBASE TRANSPORTER 1"/>
    <property type="match status" value="1"/>
</dbReference>
<feature type="transmembrane region" description="Helical" evidence="3">
    <location>
        <begin position="363"/>
        <end position="384"/>
    </location>
</feature>
<dbReference type="AlphaFoldDB" id="A0A401RGV2"/>
<sequence length="415" mass="46438">MEPLRERIKRLLTFATGLFECICFSGVLFGWASLVFVLKKEKYFTDLCDPVQNSSHHGVENGTMHCDPQDERFTLLFTLGSFMNNFVTLPCGFMFDRFGTMATRFFGIFLYTTATLMIAFSHADTAVLLFPAVCLLAVGGILFLLTNMQVGNLFGRRRSTVITLYNGAFDSSSIVFLVVKGSGILTFRQAVETSSRVESPKEGEGTEGEKDEQRDETEGGKAEGQELPETTEGASLLDPSPKGPETSEEAIPSFKSCIFSRLFLTHLLWLSIVQLRHYLFIGMLNPLLTLLARSDTQLSTDSRCSPRGRGRPGRRVQPRGFPSCHFGKVFGTLMALSAVFSLLQYPCFALVKGPLQDDPMYLNIAFVILVTLAYVHPVNVFLYCRQEMRQREALKPPQVEVPILEKIDQPRETDI</sequence>
<evidence type="ECO:0000313" key="4">
    <source>
        <dbReference type="EMBL" id="GCC17367.1"/>
    </source>
</evidence>
<dbReference type="EMBL" id="BEZZ01001309">
    <property type="protein sequence ID" value="GCC17367.1"/>
    <property type="molecule type" value="Genomic_DNA"/>
</dbReference>
<feature type="transmembrane region" description="Helical" evidence="3">
    <location>
        <begin position="73"/>
        <end position="95"/>
    </location>
</feature>
<protein>
    <recommendedName>
        <fullName evidence="6">Solute carrier family 43 member 3</fullName>
    </recommendedName>
</protein>
<comment type="subcellular location">
    <subcellularLocation>
        <location evidence="1">Membrane</location>
        <topology evidence="1">Multi-pass membrane protein</topology>
    </subcellularLocation>
</comment>
<evidence type="ECO:0000256" key="1">
    <source>
        <dbReference type="ARBA" id="ARBA00004141"/>
    </source>
</evidence>
<evidence type="ECO:0000256" key="2">
    <source>
        <dbReference type="SAM" id="MobiDB-lite"/>
    </source>
</evidence>
<name>A0A401RGV2_CHIPU</name>
<dbReference type="GO" id="GO:0016020">
    <property type="term" value="C:membrane"/>
    <property type="evidence" value="ECO:0007669"/>
    <property type="project" value="UniProtKB-SubCell"/>
</dbReference>
<feature type="transmembrane region" description="Helical" evidence="3">
    <location>
        <begin position="329"/>
        <end position="351"/>
    </location>
</feature>
<comment type="caution">
    <text evidence="4">The sequence shown here is derived from an EMBL/GenBank/DDBJ whole genome shotgun (WGS) entry which is preliminary data.</text>
</comment>
<keyword evidence="3" id="KW-0472">Membrane</keyword>
<evidence type="ECO:0000256" key="3">
    <source>
        <dbReference type="SAM" id="Phobius"/>
    </source>
</evidence>
<evidence type="ECO:0000313" key="5">
    <source>
        <dbReference type="Proteomes" id="UP000287033"/>
    </source>
</evidence>
<gene>
    <name evidence="4" type="ORF">chiPu_0017538</name>
</gene>
<dbReference type="Proteomes" id="UP000287033">
    <property type="component" value="Unassembled WGS sequence"/>
</dbReference>
<feature type="transmembrane region" description="Helical" evidence="3">
    <location>
        <begin position="12"/>
        <end position="37"/>
    </location>
</feature>
<reference evidence="4 5" key="1">
    <citation type="journal article" date="2018" name="Nat. Ecol. Evol.">
        <title>Shark genomes provide insights into elasmobranch evolution and the origin of vertebrates.</title>
        <authorList>
            <person name="Hara Y"/>
            <person name="Yamaguchi K"/>
            <person name="Onimaru K"/>
            <person name="Kadota M"/>
            <person name="Koyanagi M"/>
            <person name="Keeley SD"/>
            <person name="Tatsumi K"/>
            <person name="Tanaka K"/>
            <person name="Motone F"/>
            <person name="Kageyama Y"/>
            <person name="Nozu R"/>
            <person name="Adachi N"/>
            <person name="Nishimura O"/>
            <person name="Nakagawa R"/>
            <person name="Tanegashima C"/>
            <person name="Kiyatake I"/>
            <person name="Matsumoto R"/>
            <person name="Murakumo K"/>
            <person name="Nishida K"/>
            <person name="Terakita A"/>
            <person name="Kuratani S"/>
            <person name="Sato K"/>
            <person name="Hyodo S Kuraku.S."/>
        </authorList>
    </citation>
    <scope>NUCLEOTIDE SEQUENCE [LARGE SCALE GENOMIC DNA]</scope>
</reference>
<proteinExistence type="predicted"/>
<feature type="transmembrane region" description="Helical" evidence="3">
    <location>
        <begin position="126"/>
        <end position="148"/>
    </location>
</feature>
<dbReference type="InterPro" id="IPR027197">
    <property type="entry name" value="SLC43A3"/>
</dbReference>
<dbReference type="SUPFAM" id="SSF103473">
    <property type="entry name" value="MFS general substrate transporter"/>
    <property type="match status" value="1"/>
</dbReference>
<dbReference type="OMA" id="TCGNRDA"/>
<keyword evidence="5" id="KW-1185">Reference proteome</keyword>
<evidence type="ECO:0008006" key="6">
    <source>
        <dbReference type="Google" id="ProtNLM"/>
    </source>
</evidence>
<accession>A0A401RGV2</accession>